<accession>A0A179ICH5</accession>
<dbReference type="InterPro" id="IPR027417">
    <property type="entry name" value="P-loop_NTPase"/>
</dbReference>
<dbReference type="Gene3D" id="3.40.50.300">
    <property type="entry name" value="P-loop containing nucleotide triphosphate hydrolases"/>
    <property type="match status" value="1"/>
</dbReference>
<reference evidence="1 2" key="1">
    <citation type="submission" date="2016-03" db="EMBL/GenBank/DDBJ databases">
        <title>Fine-scale spatial genetic structure of a fungal parasite of coffee scale insects.</title>
        <authorList>
            <person name="Jackson D."/>
            <person name="Zemenick K.A."/>
            <person name="Malloure B."/>
            <person name="Quandt C.A."/>
            <person name="James T.Y."/>
        </authorList>
    </citation>
    <scope>NUCLEOTIDE SEQUENCE [LARGE SCALE GENOMIC DNA]</scope>
    <source>
        <strain evidence="1 2">UM487</strain>
    </source>
</reference>
<gene>
    <name evidence="1" type="ORF">LLEC1_03292</name>
</gene>
<dbReference type="Pfam" id="PF17784">
    <property type="entry name" value="Sulfotransfer_4"/>
    <property type="match status" value="1"/>
</dbReference>
<evidence type="ECO:0008006" key="3">
    <source>
        <dbReference type="Google" id="ProtNLM"/>
    </source>
</evidence>
<organism evidence="1 2">
    <name type="scientific">Cordyceps confragosa</name>
    <name type="common">Lecanicillium lecanii</name>
    <dbReference type="NCBI Taxonomy" id="2714763"/>
    <lineage>
        <taxon>Eukaryota</taxon>
        <taxon>Fungi</taxon>
        <taxon>Dikarya</taxon>
        <taxon>Ascomycota</taxon>
        <taxon>Pezizomycotina</taxon>
        <taxon>Sordariomycetes</taxon>
        <taxon>Hypocreomycetidae</taxon>
        <taxon>Hypocreales</taxon>
        <taxon>Cordycipitaceae</taxon>
        <taxon>Akanthomyces</taxon>
    </lineage>
</organism>
<feature type="non-terminal residue" evidence="1">
    <location>
        <position position="1"/>
    </location>
</feature>
<sequence>SSIGSVQPRGGIFCDDPVDDPAYIFHSTIQAQDAVEFRRSPNSAAKRVALYQTAMAEAELRPVPMKVLCLGYSRTGTRCRPTAALREALLTLGFVHTYHTMDAAFINTRDCQTWLKWLRAKHDGIGRIPGRRDFDGLLGHCQVNEALNTATSSSLHEINGIISQAVCDMPAAYFAEELLEAYPDAKVILTTRDVDKWHKSVTNTLEVVDTSVLWATIGLFASLLRMPNRWNWPMFQKLHQVLYSHDFPRNGRASFEAHYARVRALVPADRLLEYHVSEGWAPLCAFLGRPVPEDNNTPFINQTTEINDKLTTMHVENLKAQGKRVLDICAYAALTWSIAQGLRAVMERQSWITRF</sequence>
<keyword evidence="2" id="KW-1185">Reference proteome</keyword>
<dbReference type="PANTHER" id="PTHR36978">
    <property type="entry name" value="P-LOOP CONTAINING NUCLEOTIDE TRIPHOSPHATE HYDROLASE"/>
    <property type="match status" value="1"/>
</dbReference>
<dbReference type="AlphaFoldDB" id="A0A179ICH5"/>
<comment type="caution">
    <text evidence="1">The sequence shown here is derived from an EMBL/GenBank/DDBJ whole genome shotgun (WGS) entry which is preliminary data.</text>
</comment>
<dbReference type="OrthoDB" id="408152at2759"/>
<proteinExistence type="predicted"/>
<name>A0A179ICH5_CORDF</name>
<evidence type="ECO:0000313" key="1">
    <source>
        <dbReference type="EMBL" id="OAQ99340.1"/>
    </source>
</evidence>
<dbReference type="SUPFAM" id="SSF52540">
    <property type="entry name" value="P-loop containing nucleoside triphosphate hydrolases"/>
    <property type="match status" value="1"/>
</dbReference>
<dbReference type="OMA" id="DIPCILF"/>
<protein>
    <recommendedName>
        <fullName evidence="3">NAD dependent epimerase/dehydratase</fullName>
    </recommendedName>
</protein>
<feature type="non-terminal residue" evidence="1">
    <location>
        <position position="355"/>
    </location>
</feature>
<dbReference type="PANTHER" id="PTHR36978:SF4">
    <property type="entry name" value="P-LOOP CONTAINING NUCLEOSIDE TRIPHOSPHATE HYDROLASE PROTEIN"/>
    <property type="match status" value="1"/>
</dbReference>
<dbReference type="Proteomes" id="UP000243081">
    <property type="component" value="Unassembled WGS sequence"/>
</dbReference>
<dbReference type="EMBL" id="LUKN01002278">
    <property type="protein sequence ID" value="OAQ99340.1"/>
    <property type="molecule type" value="Genomic_DNA"/>
</dbReference>
<evidence type="ECO:0000313" key="2">
    <source>
        <dbReference type="Proteomes" id="UP000243081"/>
    </source>
</evidence>
<dbReference type="InterPro" id="IPR040632">
    <property type="entry name" value="Sulfotransfer_4"/>
</dbReference>